<dbReference type="AlphaFoldDB" id="A0A0F9BEN1"/>
<comment type="caution">
    <text evidence="1">The sequence shown here is derived from an EMBL/GenBank/DDBJ whole genome shotgun (WGS) entry which is preliminary data.</text>
</comment>
<accession>A0A0F9BEN1</accession>
<organism evidence="1">
    <name type="scientific">marine sediment metagenome</name>
    <dbReference type="NCBI Taxonomy" id="412755"/>
    <lineage>
        <taxon>unclassified sequences</taxon>
        <taxon>metagenomes</taxon>
        <taxon>ecological metagenomes</taxon>
    </lineage>
</organism>
<evidence type="ECO:0000313" key="1">
    <source>
        <dbReference type="EMBL" id="KKK82866.1"/>
    </source>
</evidence>
<gene>
    <name evidence="1" type="ORF">LCGC14_2799110</name>
</gene>
<sequence length="101" mass="11029">MAKLYITEFELNSQDPTGEGLWIPNLSQVIAHQIVDFTVTTQSDPFNKRTSFIRLLSDGRAHVKVDANPTATNQHTRLAPNSAEHFGVSGGDKLAAYDGTS</sequence>
<proteinExistence type="predicted"/>
<reference evidence="1" key="1">
    <citation type="journal article" date="2015" name="Nature">
        <title>Complex archaea that bridge the gap between prokaryotes and eukaryotes.</title>
        <authorList>
            <person name="Spang A."/>
            <person name="Saw J.H."/>
            <person name="Jorgensen S.L."/>
            <person name="Zaremba-Niedzwiedzka K."/>
            <person name="Martijn J."/>
            <person name="Lind A.E."/>
            <person name="van Eijk R."/>
            <person name="Schleper C."/>
            <person name="Guy L."/>
            <person name="Ettema T.J."/>
        </authorList>
    </citation>
    <scope>NUCLEOTIDE SEQUENCE</scope>
</reference>
<name>A0A0F9BEN1_9ZZZZ</name>
<protein>
    <submittedName>
        <fullName evidence="1">Uncharacterized protein</fullName>
    </submittedName>
</protein>
<dbReference type="EMBL" id="LAZR01052478">
    <property type="protein sequence ID" value="KKK82866.1"/>
    <property type="molecule type" value="Genomic_DNA"/>
</dbReference>